<dbReference type="GO" id="GO:0005576">
    <property type="term" value="C:extracellular region"/>
    <property type="evidence" value="ECO:0007669"/>
    <property type="project" value="UniProtKB-SubCell"/>
</dbReference>
<keyword evidence="4 6" id="KW-0732">Signal</keyword>
<keyword evidence="5" id="KW-0325">Glycoprotein</keyword>
<comment type="subcellular location">
    <subcellularLocation>
        <location evidence="1">Secreted</location>
    </subcellularLocation>
</comment>
<keyword evidence="3" id="KW-0964">Secreted</keyword>
<dbReference type="Proteomes" id="UP001627154">
    <property type="component" value="Unassembled WGS sequence"/>
</dbReference>
<feature type="chain" id="PRO_5044875812" description="Secreted protein" evidence="6">
    <location>
        <begin position="19"/>
        <end position="92"/>
    </location>
</feature>
<accession>A0ABD2X928</accession>
<dbReference type="InterPro" id="IPR031420">
    <property type="entry name" value="UPF0669"/>
</dbReference>
<evidence type="ECO:0000313" key="7">
    <source>
        <dbReference type="EMBL" id="KAL3401399.1"/>
    </source>
</evidence>
<reference evidence="7 8" key="1">
    <citation type="journal article" date="2024" name="bioRxiv">
        <title>A reference genome for Trichogramma kaykai: A tiny desert-dwelling parasitoid wasp with competing sex-ratio distorters.</title>
        <authorList>
            <person name="Culotta J."/>
            <person name="Lindsey A.R."/>
        </authorList>
    </citation>
    <scope>NUCLEOTIDE SEQUENCE [LARGE SCALE GENOMIC DNA]</scope>
    <source>
        <strain evidence="7 8">KSX58</strain>
    </source>
</reference>
<comment type="similarity">
    <text evidence="2">Belongs to the UPF0669 family.</text>
</comment>
<proteinExistence type="inferred from homology"/>
<feature type="signal peptide" evidence="6">
    <location>
        <begin position="1"/>
        <end position="18"/>
    </location>
</feature>
<comment type="caution">
    <text evidence="7">The sequence shown here is derived from an EMBL/GenBank/DDBJ whole genome shotgun (WGS) entry which is preliminary data.</text>
</comment>
<evidence type="ECO:0000313" key="8">
    <source>
        <dbReference type="Proteomes" id="UP001627154"/>
    </source>
</evidence>
<organism evidence="7 8">
    <name type="scientific">Trichogramma kaykai</name>
    <dbReference type="NCBI Taxonomy" id="54128"/>
    <lineage>
        <taxon>Eukaryota</taxon>
        <taxon>Metazoa</taxon>
        <taxon>Ecdysozoa</taxon>
        <taxon>Arthropoda</taxon>
        <taxon>Hexapoda</taxon>
        <taxon>Insecta</taxon>
        <taxon>Pterygota</taxon>
        <taxon>Neoptera</taxon>
        <taxon>Endopterygota</taxon>
        <taxon>Hymenoptera</taxon>
        <taxon>Apocrita</taxon>
        <taxon>Proctotrupomorpha</taxon>
        <taxon>Chalcidoidea</taxon>
        <taxon>Trichogrammatidae</taxon>
        <taxon>Trichogramma</taxon>
    </lineage>
</organism>
<evidence type="ECO:0000256" key="6">
    <source>
        <dbReference type="SAM" id="SignalP"/>
    </source>
</evidence>
<dbReference type="EMBL" id="JBJJXI010000046">
    <property type="protein sequence ID" value="KAL3401399.1"/>
    <property type="molecule type" value="Genomic_DNA"/>
</dbReference>
<evidence type="ECO:0000256" key="1">
    <source>
        <dbReference type="ARBA" id="ARBA00004613"/>
    </source>
</evidence>
<protein>
    <recommendedName>
        <fullName evidence="9">Secreted protein</fullName>
    </recommendedName>
</protein>
<dbReference type="PANTHER" id="PTHR31703">
    <property type="entry name" value="UPF0669 PROTEIN C6ORF120"/>
    <property type="match status" value="1"/>
</dbReference>
<evidence type="ECO:0000256" key="2">
    <source>
        <dbReference type="ARBA" id="ARBA00008960"/>
    </source>
</evidence>
<evidence type="ECO:0000256" key="5">
    <source>
        <dbReference type="ARBA" id="ARBA00023180"/>
    </source>
</evidence>
<dbReference type="AlphaFoldDB" id="A0ABD2X928"/>
<dbReference type="Pfam" id="PF17065">
    <property type="entry name" value="UPF0669"/>
    <property type="match status" value="1"/>
</dbReference>
<evidence type="ECO:0008006" key="9">
    <source>
        <dbReference type="Google" id="ProtNLM"/>
    </source>
</evidence>
<keyword evidence="8" id="KW-1185">Reference proteome</keyword>
<evidence type="ECO:0000256" key="3">
    <source>
        <dbReference type="ARBA" id="ARBA00022525"/>
    </source>
</evidence>
<name>A0ABD2X928_9HYME</name>
<sequence length="92" mass="10653">MKRFFVFLVFVYLDTVLASEHLLHNVIDEVQSGSYKYYSLTYDGLIKIRLTTQLGDADIYVSQTTTKPTYEPDNYCLQSTTCGEDVVYIPHR</sequence>
<gene>
    <name evidence="7" type="ORF">TKK_005523</name>
</gene>
<evidence type="ECO:0000256" key="4">
    <source>
        <dbReference type="ARBA" id="ARBA00022729"/>
    </source>
</evidence>
<dbReference type="PANTHER" id="PTHR31703:SF2">
    <property type="entry name" value="UPF0669 PROTEIN C6ORF120"/>
    <property type="match status" value="1"/>
</dbReference>